<dbReference type="Proteomes" id="UP001497516">
    <property type="component" value="Chromosome 1"/>
</dbReference>
<accession>A0AAV2CJG8</accession>
<keyword evidence="2" id="KW-1185">Reference proteome</keyword>
<evidence type="ECO:0000313" key="1">
    <source>
        <dbReference type="EMBL" id="CAL1356091.1"/>
    </source>
</evidence>
<name>A0AAV2CJG8_9ROSI</name>
<gene>
    <name evidence="1" type="ORF">LTRI10_LOCUS3812</name>
</gene>
<proteinExistence type="predicted"/>
<dbReference type="AlphaFoldDB" id="A0AAV2CJG8"/>
<dbReference type="EMBL" id="OZ034813">
    <property type="protein sequence ID" value="CAL1356091.1"/>
    <property type="molecule type" value="Genomic_DNA"/>
</dbReference>
<protein>
    <submittedName>
        <fullName evidence="1">Uncharacterized protein</fullName>
    </submittedName>
</protein>
<sequence length="251" mass="27716">MSPLFPCDIPCLDHVNVLSCTSHNIEIGKDPVQQTLFTILLSIRDFFVTLLPDMPQDDPKINPLLFILRVFDNPAIRDSDGMSKLPPKSFSFLHCLRRCSVVSWLLHPGCLQLPSFVSFLRALSWLVSSLSCNVSQRKCLILFGPFHFQSFLHSSSSVGSSSSAASLYADLSLNLPSGSSPQRVLSSPCPSFGVSAPAIKDRTFSGSFPCNRSQFQSPERVTKLHTGAHGPIFEAKVWSLFNREDEEVIGN</sequence>
<organism evidence="1 2">
    <name type="scientific">Linum trigynum</name>
    <dbReference type="NCBI Taxonomy" id="586398"/>
    <lineage>
        <taxon>Eukaryota</taxon>
        <taxon>Viridiplantae</taxon>
        <taxon>Streptophyta</taxon>
        <taxon>Embryophyta</taxon>
        <taxon>Tracheophyta</taxon>
        <taxon>Spermatophyta</taxon>
        <taxon>Magnoliopsida</taxon>
        <taxon>eudicotyledons</taxon>
        <taxon>Gunneridae</taxon>
        <taxon>Pentapetalae</taxon>
        <taxon>rosids</taxon>
        <taxon>fabids</taxon>
        <taxon>Malpighiales</taxon>
        <taxon>Linaceae</taxon>
        <taxon>Linum</taxon>
    </lineage>
</organism>
<evidence type="ECO:0000313" key="2">
    <source>
        <dbReference type="Proteomes" id="UP001497516"/>
    </source>
</evidence>
<reference evidence="1 2" key="1">
    <citation type="submission" date="2024-04" db="EMBL/GenBank/DDBJ databases">
        <authorList>
            <person name="Fracassetti M."/>
        </authorList>
    </citation>
    <scope>NUCLEOTIDE SEQUENCE [LARGE SCALE GENOMIC DNA]</scope>
</reference>